<evidence type="ECO:0000256" key="1">
    <source>
        <dbReference type="SAM" id="MobiDB-lite"/>
    </source>
</evidence>
<keyword evidence="3" id="KW-1185">Reference proteome</keyword>
<evidence type="ECO:0000313" key="3">
    <source>
        <dbReference type="Proteomes" id="UP000078397"/>
    </source>
</evidence>
<dbReference type="KEGG" id="pchm:VFPPC_13153"/>
<dbReference type="RefSeq" id="XP_018150304.1">
    <property type="nucleotide sequence ID" value="XM_018290930.1"/>
</dbReference>
<name>A0A179G9X7_METCM</name>
<dbReference type="OrthoDB" id="5227693at2759"/>
<dbReference type="STRING" id="1380566.A0A179G9X7"/>
<feature type="region of interest" description="Disordered" evidence="1">
    <location>
        <begin position="516"/>
        <end position="544"/>
    </location>
</feature>
<dbReference type="AlphaFoldDB" id="A0A179G9X7"/>
<sequence>MADNELIVAAAALLVSVVALTATFMQVLQQYYASARGYSQCNEKVMGEWAKSKSRKFSWEELRYEVQFDAPVIFVAPPTNDRGPVPDADIFYLKGTKKSLEETGTTSEVDLRKAYAMRSLKERIHTADNERASWLVLLLAVQKMEGMSRDWQEKQYRDLGPPSRTTFEGYSLPSEPPTLDQAHTFTVALQRKRKSWDTMPTSVTKPYGTTTMCHMVEMMAGLGVYWKEFDRKRDRYRAEGNGFVVLGERMSELGLIFSFQVYGKCLFEWNRVIPVDDVKELCFGYVPTIYRTMLDHSRLESPNNELHTLGTLQMSSRKEMGRTLGLLGCSNKAVTFYTNEENRTYHLFPVSFEILGMLSRNFHIPHSSFTYIPNPTSDRWDKRSFSLVKLMESFRVLSEYEPPNTNRNWTIYSRITHHIAQILHFQDDGKTPNRLLLHEALEAALGDCEEILTAKSKSKEKSGVPLGSRQPLIDTQTQNKQNRRREIVLDVLRSHIQEVLQLLNRPDERPSDTLSLLAPAMGPVSPRASRYRERTSPRFEDVDACGPDEKQHRLMEVYCEVIRTHVVANATHSTERRASDAGPETFAFRRRGSVATHSSVAVESDIGADEPATTIRASGIDSGRLSISNQPVNGGVAHTTVSNSKSHGRDVDNSTPLSDEPVSHDDVWCTLMFKMMCWLMLHDFNPEDIQLSKSELLGSRMPVYIA</sequence>
<accession>A0A179G9X7</accession>
<gene>
    <name evidence="2" type="ORF">VFPPC_13153</name>
</gene>
<dbReference type="GeneID" id="28854924"/>
<protein>
    <submittedName>
        <fullName evidence="2">Modin</fullName>
    </submittedName>
</protein>
<comment type="caution">
    <text evidence="2">The sequence shown here is derived from an EMBL/GenBank/DDBJ whole genome shotgun (WGS) entry which is preliminary data.</text>
</comment>
<proteinExistence type="predicted"/>
<organism evidence="2 3">
    <name type="scientific">Pochonia chlamydosporia 170</name>
    <dbReference type="NCBI Taxonomy" id="1380566"/>
    <lineage>
        <taxon>Eukaryota</taxon>
        <taxon>Fungi</taxon>
        <taxon>Dikarya</taxon>
        <taxon>Ascomycota</taxon>
        <taxon>Pezizomycotina</taxon>
        <taxon>Sordariomycetes</taxon>
        <taxon>Hypocreomycetidae</taxon>
        <taxon>Hypocreales</taxon>
        <taxon>Clavicipitaceae</taxon>
        <taxon>Pochonia</taxon>
    </lineage>
</organism>
<feature type="region of interest" description="Disordered" evidence="1">
    <location>
        <begin position="619"/>
        <end position="660"/>
    </location>
</feature>
<evidence type="ECO:0000313" key="2">
    <source>
        <dbReference type="EMBL" id="OAQ74221.1"/>
    </source>
</evidence>
<dbReference type="EMBL" id="LSBJ02000001">
    <property type="protein sequence ID" value="OAQ74221.1"/>
    <property type="molecule type" value="Genomic_DNA"/>
</dbReference>
<reference evidence="2 3" key="1">
    <citation type="journal article" date="2016" name="PLoS Pathog.">
        <title>Biosynthesis of antibiotic leucinostatins in bio-control fungus Purpureocillium lilacinum and their inhibition on phytophthora revealed by genome mining.</title>
        <authorList>
            <person name="Wang G."/>
            <person name="Liu Z."/>
            <person name="Lin R."/>
            <person name="Li E."/>
            <person name="Mao Z."/>
            <person name="Ling J."/>
            <person name="Yang Y."/>
            <person name="Yin W.B."/>
            <person name="Xie B."/>
        </authorList>
    </citation>
    <scope>NUCLEOTIDE SEQUENCE [LARGE SCALE GENOMIC DNA]</scope>
    <source>
        <strain evidence="2">170</strain>
    </source>
</reference>
<dbReference type="Proteomes" id="UP000078397">
    <property type="component" value="Unassembled WGS sequence"/>
</dbReference>
<feature type="compositionally biased region" description="Basic and acidic residues" evidence="1">
    <location>
        <begin position="530"/>
        <end position="544"/>
    </location>
</feature>